<accession>A0A915K4A3</accession>
<dbReference type="SUPFAM" id="SSF53474">
    <property type="entry name" value="alpha/beta-Hydrolases"/>
    <property type="match status" value="1"/>
</dbReference>
<organism evidence="1 2">
    <name type="scientific">Romanomermis culicivorax</name>
    <name type="common">Nematode worm</name>
    <dbReference type="NCBI Taxonomy" id="13658"/>
    <lineage>
        <taxon>Eukaryota</taxon>
        <taxon>Metazoa</taxon>
        <taxon>Ecdysozoa</taxon>
        <taxon>Nematoda</taxon>
        <taxon>Enoplea</taxon>
        <taxon>Dorylaimia</taxon>
        <taxon>Mermithida</taxon>
        <taxon>Mermithoidea</taxon>
        <taxon>Mermithidae</taxon>
        <taxon>Romanomermis</taxon>
    </lineage>
</organism>
<dbReference type="Gene3D" id="3.40.50.1820">
    <property type="entry name" value="alpha/beta hydrolase"/>
    <property type="match status" value="2"/>
</dbReference>
<sequence>PGDAGSQVFAKLNKTEGPHIFCFKKTDDYFQLWLNLELLAPLALDCWVDNMKLIYNNKTRTTSNTPGVEIKIPQMGDTFPVEYLDTSNISVSMYFGALVTNAVKEWGYERNRNIVGVPYDFRRAPNEQKIFFEDLRKLIERTYYANGNKKVAIVAHSMGNSIALYLYNQQTQMWKDKFIASHVGIAAPWGGSAKVYRMVASGYNMDHYRILVSPLTLRTQQRSMPSTYWLLPSDKFWNEDEAIIKITEDDTIYTTKNYEQFFKDLNFQDGWDMYQDTKDLSYEMKAPGVEIHCIYGVGLPTPEKFVYAKKSHFPDTQPDEVMGDGDGTVNVRSIEACQRWRQEQSQPVYIKEIEKWEHLEILQNREVIDYVKRVVLRKSSAEKPPGKKRALRFDRSFT</sequence>
<keyword evidence="1" id="KW-1185">Reference proteome</keyword>
<evidence type="ECO:0000313" key="2">
    <source>
        <dbReference type="WBParaSite" id="nRc.2.0.1.t33163-RA"/>
    </source>
</evidence>
<name>A0A915K4A3_ROMCU</name>
<dbReference type="GO" id="GO:0008374">
    <property type="term" value="F:O-acyltransferase activity"/>
    <property type="evidence" value="ECO:0007669"/>
    <property type="project" value="InterPro"/>
</dbReference>
<dbReference type="Pfam" id="PF02450">
    <property type="entry name" value="LCAT"/>
    <property type="match status" value="1"/>
</dbReference>
<protein>
    <submittedName>
        <fullName evidence="2">Group XV phospholipase A2</fullName>
    </submittedName>
</protein>
<dbReference type="Proteomes" id="UP000887565">
    <property type="component" value="Unplaced"/>
</dbReference>
<dbReference type="InterPro" id="IPR003386">
    <property type="entry name" value="LACT/PDAT_acylTrfase"/>
</dbReference>
<dbReference type="InterPro" id="IPR029058">
    <property type="entry name" value="AB_hydrolase_fold"/>
</dbReference>
<evidence type="ECO:0000313" key="1">
    <source>
        <dbReference type="Proteomes" id="UP000887565"/>
    </source>
</evidence>
<dbReference type="WBParaSite" id="nRc.2.0.1.t33163-RA">
    <property type="protein sequence ID" value="nRc.2.0.1.t33163-RA"/>
    <property type="gene ID" value="nRc.2.0.1.g33163"/>
</dbReference>
<dbReference type="OMA" id="QMTPPGV"/>
<dbReference type="AlphaFoldDB" id="A0A915K4A3"/>
<reference evidence="2" key="1">
    <citation type="submission" date="2022-11" db="UniProtKB">
        <authorList>
            <consortium name="WormBaseParasite"/>
        </authorList>
    </citation>
    <scope>IDENTIFICATION</scope>
</reference>
<dbReference type="GO" id="GO:0006629">
    <property type="term" value="P:lipid metabolic process"/>
    <property type="evidence" value="ECO:0007669"/>
    <property type="project" value="InterPro"/>
</dbReference>
<dbReference type="PANTHER" id="PTHR11440">
    <property type="entry name" value="LECITHIN-CHOLESTEROL ACYLTRANSFERASE-RELATED"/>
    <property type="match status" value="1"/>
</dbReference>
<proteinExistence type="predicted"/>